<dbReference type="Proteomes" id="UP001041814">
    <property type="component" value="Unassembled WGS sequence"/>
</dbReference>
<comment type="caution">
    <text evidence="9">The sequence shown here is derived from an EMBL/GenBank/DDBJ whole genome shotgun (WGS) entry which is preliminary data.</text>
</comment>
<name>A0ABS1DVU4_RUBGE</name>
<evidence type="ECO:0000256" key="2">
    <source>
        <dbReference type="ARBA" id="ARBA00021310"/>
    </source>
</evidence>
<evidence type="ECO:0000256" key="7">
    <source>
        <dbReference type="HAMAP-Rule" id="MF_00201"/>
    </source>
</evidence>
<dbReference type="InterPro" id="IPR022572">
    <property type="entry name" value="DNA_rep/recomb_RecO_N"/>
</dbReference>
<evidence type="ECO:0000256" key="1">
    <source>
        <dbReference type="ARBA" id="ARBA00007452"/>
    </source>
</evidence>
<reference evidence="9" key="1">
    <citation type="submission" date="2017-08" db="EMBL/GenBank/DDBJ databases">
        <authorList>
            <person name="Imhoff J.F."/>
            <person name="Rahn T."/>
            <person name="Kuenzel S."/>
            <person name="Neulinger S.C."/>
        </authorList>
    </citation>
    <scope>NUCLEOTIDE SEQUENCE</scope>
    <source>
        <strain evidence="9">IM 151</strain>
    </source>
</reference>
<protein>
    <recommendedName>
        <fullName evidence="2 7">DNA repair protein RecO</fullName>
    </recommendedName>
    <alternativeName>
        <fullName evidence="6 7">Recombination protein O</fullName>
    </alternativeName>
</protein>
<comment type="function">
    <text evidence="7">Involved in DNA repair and RecF pathway recombination.</text>
</comment>
<evidence type="ECO:0000256" key="3">
    <source>
        <dbReference type="ARBA" id="ARBA00022763"/>
    </source>
</evidence>
<sequence length="251" mass="27084">MSRAAAAPLAAYVLHSYDWSETSLIVELFTRERGRVVVAAKGAKRPTSQLRPVLLPFQRIAVQLGRTPADEAAEVHTLRSAEWGGGVPAVPAATMFSAFYCNELLLKLLARQDAYVALFDAYAQTLAALAADEGAALRAFELTLLRELGLLPELGSETLTLQSLQPTRRYALHPEAGLVADADGLPGADWVRIEAALLARHGGALRAACAPVAAALRGPLRAVLHYHLGHARLRSRQVFHDVQKLVDTTSR</sequence>
<feature type="domain" description="DNA replication/recombination mediator RecO N-terminal" evidence="8">
    <location>
        <begin position="11"/>
        <end position="67"/>
    </location>
</feature>
<evidence type="ECO:0000313" key="10">
    <source>
        <dbReference type="Proteomes" id="UP001041814"/>
    </source>
</evidence>
<dbReference type="PANTHER" id="PTHR33991">
    <property type="entry name" value="DNA REPAIR PROTEIN RECO"/>
    <property type="match status" value="1"/>
</dbReference>
<dbReference type="PANTHER" id="PTHR33991:SF1">
    <property type="entry name" value="DNA REPAIR PROTEIN RECO"/>
    <property type="match status" value="1"/>
</dbReference>
<accession>A0ABS1DVU4</accession>
<evidence type="ECO:0000259" key="8">
    <source>
        <dbReference type="Pfam" id="PF11967"/>
    </source>
</evidence>
<keyword evidence="4 7" id="KW-0233">DNA recombination</keyword>
<dbReference type="SUPFAM" id="SSF57863">
    <property type="entry name" value="ArfGap/RecO-like zinc finger"/>
    <property type="match status" value="1"/>
</dbReference>
<evidence type="ECO:0000313" key="9">
    <source>
        <dbReference type="EMBL" id="MBK1713848.1"/>
    </source>
</evidence>
<dbReference type="EMBL" id="NRRU01000048">
    <property type="protein sequence ID" value="MBK1713848.1"/>
    <property type="molecule type" value="Genomic_DNA"/>
</dbReference>
<dbReference type="Gene3D" id="2.40.50.140">
    <property type="entry name" value="Nucleic acid-binding proteins"/>
    <property type="match status" value="1"/>
</dbReference>
<dbReference type="Pfam" id="PF11967">
    <property type="entry name" value="RecO_N"/>
    <property type="match status" value="1"/>
</dbReference>
<evidence type="ECO:0000256" key="5">
    <source>
        <dbReference type="ARBA" id="ARBA00023204"/>
    </source>
</evidence>
<dbReference type="RefSeq" id="WP_200226292.1">
    <property type="nucleotide sequence ID" value="NZ_NRRT01000003.1"/>
</dbReference>
<dbReference type="Pfam" id="PF02565">
    <property type="entry name" value="RecO_C"/>
    <property type="match status" value="1"/>
</dbReference>
<dbReference type="InterPro" id="IPR012340">
    <property type="entry name" value="NA-bd_OB-fold"/>
</dbReference>
<comment type="similarity">
    <text evidence="1 7">Belongs to the RecO family.</text>
</comment>
<dbReference type="SUPFAM" id="SSF50249">
    <property type="entry name" value="Nucleic acid-binding proteins"/>
    <property type="match status" value="1"/>
</dbReference>
<dbReference type="InterPro" id="IPR003717">
    <property type="entry name" value="RecO"/>
</dbReference>
<evidence type="ECO:0000256" key="6">
    <source>
        <dbReference type="ARBA" id="ARBA00033409"/>
    </source>
</evidence>
<proteinExistence type="inferred from homology"/>
<dbReference type="HAMAP" id="MF_00201">
    <property type="entry name" value="RecO"/>
    <property type="match status" value="1"/>
</dbReference>
<dbReference type="InterPro" id="IPR037278">
    <property type="entry name" value="ARFGAP/RecO"/>
</dbReference>
<organism evidence="9 10">
    <name type="scientific">Rubrivivax gelatinosus</name>
    <name type="common">Rhodocyclus gelatinosus</name>
    <name type="synonym">Rhodopseudomonas gelatinosa</name>
    <dbReference type="NCBI Taxonomy" id="28068"/>
    <lineage>
        <taxon>Bacteria</taxon>
        <taxon>Pseudomonadati</taxon>
        <taxon>Pseudomonadota</taxon>
        <taxon>Betaproteobacteria</taxon>
        <taxon>Burkholderiales</taxon>
        <taxon>Sphaerotilaceae</taxon>
        <taxon>Rubrivivax</taxon>
    </lineage>
</organism>
<dbReference type="Gene3D" id="1.20.1440.120">
    <property type="entry name" value="Recombination protein O, C-terminal domain"/>
    <property type="match status" value="1"/>
</dbReference>
<gene>
    <name evidence="7 9" type="primary">recO</name>
    <name evidence="9" type="ORF">CKO43_13790</name>
</gene>
<keyword evidence="10" id="KW-1185">Reference proteome</keyword>
<dbReference type="InterPro" id="IPR042242">
    <property type="entry name" value="RecO_C"/>
</dbReference>
<dbReference type="NCBIfam" id="TIGR00613">
    <property type="entry name" value="reco"/>
    <property type="match status" value="1"/>
</dbReference>
<keyword evidence="5 7" id="KW-0234">DNA repair</keyword>
<reference evidence="9" key="2">
    <citation type="journal article" date="2020" name="Microorganisms">
        <title>Osmotic Adaptation and Compatible Solute Biosynthesis of Phototrophic Bacteria as Revealed from Genome Analyses.</title>
        <authorList>
            <person name="Imhoff J.F."/>
            <person name="Rahn T."/>
            <person name="Kunzel S."/>
            <person name="Keller A."/>
            <person name="Neulinger S.C."/>
        </authorList>
    </citation>
    <scope>NUCLEOTIDE SEQUENCE</scope>
    <source>
        <strain evidence="9">IM 151</strain>
    </source>
</reference>
<keyword evidence="3 7" id="KW-0227">DNA damage</keyword>
<evidence type="ECO:0000256" key="4">
    <source>
        <dbReference type="ARBA" id="ARBA00023172"/>
    </source>
</evidence>